<dbReference type="OrthoDB" id="413313at2759"/>
<dbReference type="AlphaFoldDB" id="A0A8X6IQL4"/>
<evidence type="ECO:0000313" key="1">
    <source>
        <dbReference type="EMBL" id="GFS53414.1"/>
    </source>
</evidence>
<dbReference type="Proteomes" id="UP000887013">
    <property type="component" value="Unassembled WGS sequence"/>
</dbReference>
<name>A0A8X6IQL4_NEPPI</name>
<sequence>MKNFYFELNPSQSQDLVSLMLSGKYYNEDIPEGLQERTLKNRTGRTEGKGEKGTKRNMVFDAEKLRIEQMRRVSLNDFAGSLSMRLKRIRCAFLIGASLALTGLLHYAMLLASEDDSNEIESEQLSCRHPVLDVTNAQIQKHIQDLGELKCNQEIDWIETHNGTAIINKLITQLHGEVVCKISYIERVDDFTIQLGKSVLLTSEEGPINLEGDFSIVECESEKKKQWTNLLVGIHRNETLVRKVRSLKPPPNSMKLNVIMYGLDSMSRMHFIRKLPKTYKYLTEELKAIVLKGYNILGDGTPQALIPILTGYTEEELPETRKRMKNAQFVDVYPFAWKNFSSSGYITAWAEEQPDVGTFTYRLKGFKNQPTDHSMRTFFLQLNEIIRNLPKLCLGNKPRHTLMLDWMRQFYDVYPDVPKFAFCFNSELSHDDYNYVGYADPDIESFLRHLQESGILNSTLLIIMSDHGHRFARIRSSQQGKQEERMPFFSFVLPPWMEEKYPYLVQNLKINQNRLVTPFDIHATFMTLLNPDVPLQGHVSDRSISIFSEIPKERTCVSASIEPHWCACLSWFTLPTNHSLAKTVGQVVITYINDLTQVQRAKCEALQLGNVTRLEKFTPNKDFLTFKKNADLDGRAGEFSDHTKVTEIIYQVQLVADPGEGMYEAVVKYSALDKRYYVKGEEISRVNLYGNLEHCIHDDYPELRKYCYCIEQLNAE</sequence>
<dbReference type="GO" id="GO:0005615">
    <property type="term" value="C:extracellular space"/>
    <property type="evidence" value="ECO:0007669"/>
    <property type="project" value="TreeGrafter"/>
</dbReference>
<dbReference type="FunFam" id="3.40.720.10:FF:000017">
    <property type="entry name" value="Predicted protein"/>
    <property type="match status" value="1"/>
</dbReference>
<reference evidence="1" key="1">
    <citation type="submission" date="2020-08" db="EMBL/GenBank/DDBJ databases">
        <title>Multicomponent nature underlies the extraordinary mechanical properties of spider dragline silk.</title>
        <authorList>
            <person name="Kono N."/>
            <person name="Nakamura H."/>
            <person name="Mori M."/>
            <person name="Yoshida Y."/>
            <person name="Ohtoshi R."/>
            <person name="Malay A.D."/>
            <person name="Moran D.A.P."/>
            <person name="Tomita M."/>
            <person name="Numata K."/>
            <person name="Arakawa K."/>
        </authorList>
    </citation>
    <scope>NUCLEOTIDE SEQUENCE</scope>
</reference>
<dbReference type="SUPFAM" id="SSF53649">
    <property type="entry name" value="Alkaline phosphatase-like"/>
    <property type="match status" value="1"/>
</dbReference>
<dbReference type="Pfam" id="PF02995">
    <property type="entry name" value="DUF229"/>
    <property type="match status" value="1"/>
</dbReference>
<organism evidence="1 2">
    <name type="scientific">Nephila pilipes</name>
    <name type="common">Giant wood spider</name>
    <name type="synonym">Nephila maculata</name>
    <dbReference type="NCBI Taxonomy" id="299642"/>
    <lineage>
        <taxon>Eukaryota</taxon>
        <taxon>Metazoa</taxon>
        <taxon>Ecdysozoa</taxon>
        <taxon>Arthropoda</taxon>
        <taxon>Chelicerata</taxon>
        <taxon>Arachnida</taxon>
        <taxon>Araneae</taxon>
        <taxon>Araneomorphae</taxon>
        <taxon>Entelegynae</taxon>
        <taxon>Araneoidea</taxon>
        <taxon>Nephilidae</taxon>
        <taxon>Nephila</taxon>
    </lineage>
</organism>
<dbReference type="PANTHER" id="PTHR10974">
    <property type="entry name" value="FI08016P-RELATED"/>
    <property type="match status" value="1"/>
</dbReference>
<accession>A0A8X6IQL4</accession>
<dbReference type="EMBL" id="BMAW01046075">
    <property type="protein sequence ID" value="GFS53414.1"/>
    <property type="molecule type" value="Genomic_DNA"/>
</dbReference>
<proteinExistence type="predicted"/>
<dbReference type="CDD" id="cd16021">
    <property type="entry name" value="ALP_like"/>
    <property type="match status" value="1"/>
</dbReference>
<dbReference type="InterPro" id="IPR017850">
    <property type="entry name" value="Alkaline_phosphatase_core_sf"/>
</dbReference>
<protein>
    <submittedName>
        <fullName evidence="1">Uncharacterized protein</fullName>
    </submittedName>
</protein>
<gene>
    <name evidence="1" type="primary">AVEN_158189_1</name>
    <name evidence="1" type="ORF">NPIL_44221</name>
</gene>
<evidence type="ECO:0000313" key="2">
    <source>
        <dbReference type="Proteomes" id="UP000887013"/>
    </source>
</evidence>
<dbReference type="Gene3D" id="3.40.720.10">
    <property type="entry name" value="Alkaline Phosphatase, subunit A"/>
    <property type="match status" value="1"/>
</dbReference>
<dbReference type="InterPro" id="IPR004245">
    <property type="entry name" value="DUF229"/>
</dbReference>
<comment type="caution">
    <text evidence="1">The sequence shown here is derived from an EMBL/GenBank/DDBJ whole genome shotgun (WGS) entry which is preliminary data.</text>
</comment>
<keyword evidence="2" id="KW-1185">Reference proteome</keyword>
<dbReference type="PANTHER" id="PTHR10974:SF73">
    <property type="entry name" value="FI21235P1"/>
    <property type="match status" value="1"/>
</dbReference>